<dbReference type="PANTHER" id="PTHR42964:SF1">
    <property type="entry name" value="POLYKETIDE BIOSYNTHESIS ENOYL-COA HYDRATASE PKSH-RELATED"/>
    <property type="match status" value="1"/>
</dbReference>
<name>A0ABV4NMP2_9GAMM</name>
<gene>
    <name evidence="2" type="ORF">ACCI51_08265</name>
</gene>
<reference evidence="2 3" key="1">
    <citation type="submission" date="2024-08" db="EMBL/GenBank/DDBJ databases">
        <authorList>
            <person name="Ishaq N."/>
        </authorList>
    </citation>
    <scope>NUCLEOTIDE SEQUENCE [LARGE SCALE GENOMIC DNA]</scope>
    <source>
        <strain evidence="2 3">JCM 30400</strain>
    </source>
</reference>
<accession>A0ABV4NMP2</accession>
<dbReference type="Gene3D" id="3.90.226.10">
    <property type="entry name" value="2-enoyl-CoA Hydratase, Chain A, domain 1"/>
    <property type="match status" value="1"/>
</dbReference>
<dbReference type="SUPFAM" id="SSF52096">
    <property type="entry name" value="ClpP/crotonase"/>
    <property type="match status" value="1"/>
</dbReference>
<dbReference type="Gene3D" id="1.10.12.10">
    <property type="entry name" value="Lyase 2-enoyl-coa Hydratase, Chain A, domain 2"/>
    <property type="match status" value="1"/>
</dbReference>
<dbReference type="PANTHER" id="PTHR42964">
    <property type="entry name" value="ENOYL-COA HYDRATASE"/>
    <property type="match status" value="1"/>
</dbReference>
<dbReference type="InterPro" id="IPR051683">
    <property type="entry name" value="Enoyl-CoA_Hydratase/Isomerase"/>
</dbReference>
<dbReference type="CDD" id="cd06558">
    <property type="entry name" value="crotonase-like"/>
    <property type="match status" value="1"/>
</dbReference>
<comment type="caution">
    <text evidence="2">The sequence shown here is derived from an EMBL/GenBank/DDBJ whole genome shotgun (WGS) entry which is preliminary data.</text>
</comment>
<dbReference type="InterPro" id="IPR001753">
    <property type="entry name" value="Enoyl-CoA_hydra/iso"/>
</dbReference>
<keyword evidence="3" id="KW-1185">Reference proteome</keyword>
<evidence type="ECO:0000256" key="1">
    <source>
        <dbReference type="ARBA" id="ARBA00005254"/>
    </source>
</evidence>
<dbReference type="EMBL" id="JBGMEL010000006">
    <property type="protein sequence ID" value="MFA0790540.1"/>
    <property type="molecule type" value="Genomic_DNA"/>
</dbReference>
<comment type="similarity">
    <text evidence="1">Belongs to the enoyl-CoA hydratase/isomerase family.</text>
</comment>
<dbReference type="InterPro" id="IPR029045">
    <property type="entry name" value="ClpP/crotonase-like_dom_sf"/>
</dbReference>
<evidence type="ECO:0000313" key="3">
    <source>
        <dbReference type="Proteomes" id="UP001569414"/>
    </source>
</evidence>
<proteinExistence type="inferred from homology"/>
<organism evidence="2 3">
    <name type="scientific">Microbulbifer echini</name>
    <dbReference type="NCBI Taxonomy" id="1529067"/>
    <lineage>
        <taxon>Bacteria</taxon>
        <taxon>Pseudomonadati</taxon>
        <taxon>Pseudomonadota</taxon>
        <taxon>Gammaproteobacteria</taxon>
        <taxon>Cellvibrionales</taxon>
        <taxon>Microbulbiferaceae</taxon>
        <taxon>Microbulbifer</taxon>
    </lineage>
</organism>
<dbReference type="Proteomes" id="UP001569414">
    <property type="component" value="Unassembled WGS sequence"/>
</dbReference>
<sequence>MQTIIVETIGIARHLTLNRPQQRNAISLQMVDELLQKLAEAEEDPQVRALVLRGAEHNFCAGGDIADMLNAQQGAGDGDRDAFFHLNRRFGELMQQFNRTPLVVIAVLEGAVMGGGFGLACSADIAIADHSCRFALPETRLGLPPAQIAPFVVARVGLSQARRLALSGAKVNAQQALAIGLIHQLLDGPEALEGALQEHLGAINACAPGALAATKQILLDAARVSDETALGQLLDGAAQEFSRAIQGHEGREGARAFLEKRSPEWQH</sequence>
<protein>
    <submittedName>
        <fullName evidence="2">Enoyl-CoA hydratase/isomerase family protein</fullName>
    </submittedName>
</protein>
<evidence type="ECO:0000313" key="2">
    <source>
        <dbReference type="EMBL" id="MFA0790540.1"/>
    </source>
</evidence>
<dbReference type="Pfam" id="PF00378">
    <property type="entry name" value="ECH_1"/>
    <property type="match status" value="1"/>
</dbReference>
<dbReference type="RefSeq" id="WP_371843254.1">
    <property type="nucleotide sequence ID" value="NZ_JBGMEL010000006.1"/>
</dbReference>
<dbReference type="InterPro" id="IPR014748">
    <property type="entry name" value="Enoyl-CoA_hydra_C"/>
</dbReference>